<comment type="caution">
    <text evidence="2">The sequence shown here is derived from an EMBL/GenBank/DDBJ whole genome shotgun (WGS) entry which is preliminary data.</text>
</comment>
<keyword evidence="3" id="KW-1185">Reference proteome</keyword>
<dbReference type="PRINTS" id="PR01217">
    <property type="entry name" value="PRICHEXTENSN"/>
</dbReference>
<dbReference type="STRING" id="3775.A0A1Q3DFW5"/>
<evidence type="ECO:0000256" key="1">
    <source>
        <dbReference type="SAM" id="SignalP"/>
    </source>
</evidence>
<dbReference type="OrthoDB" id="692967at2759"/>
<dbReference type="FunCoup" id="A0A1Q3DFW5">
    <property type="interactions" value="10"/>
</dbReference>
<dbReference type="PANTHER" id="PTHR33935:SF22">
    <property type="entry name" value="OS10G0149400 PROTEIN"/>
    <property type="match status" value="1"/>
</dbReference>
<dbReference type="Pfam" id="PF01190">
    <property type="entry name" value="Pollen_Ole_e_1"/>
    <property type="match status" value="1"/>
</dbReference>
<keyword evidence="1" id="KW-0732">Signal</keyword>
<feature type="chain" id="PRO_5013156999" evidence="1">
    <location>
        <begin position="22"/>
        <end position="341"/>
    </location>
</feature>
<sequence length="341" mass="37924">MKILHVCFSLFLLFAASFCHGDTDTVEVVGIGECADCSQSNIKTSQAFSGLRVAIDCKPENGEFKTRGVGELDEEGKFKVSLPHDMINNDGKIKEECYAQLHSASATPCPVYNGLESSKIVYKSKTNEKHTLGLIGNLKFSPTTCTSILLDKKPFILPPPFPIFKTPFPKIPIFKKPFPPPFPKIPIFKKPLPPPFPIFEKPFPPPVPIYEKPLPPPVPIKKKPIKKKPLPPPKPVFKKPLPPPVPKIKKPLPPPKPVFKKPLPPPVPIFKKPLPPPVPVFKKPLPPPFPIFKKPLPPPFPIFKKPLPPPFPIFKKPLPPPFPTFKKPFTPPLLTTSSFTP</sequence>
<protein>
    <submittedName>
        <fullName evidence="2">Pollen_Ole_e_I domain-containing protein</fullName>
    </submittedName>
</protein>
<accession>A0A1Q3DFW5</accession>
<organism evidence="2 3">
    <name type="scientific">Cephalotus follicularis</name>
    <name type="common">Albany pitcher plant</name>
    <dbReference type="NCBI Taxonomy" id="3775"/>
    <lineage>
        <taxon>Eukaryota</taxon>
        <taxon>Viridiplantae</taxon>
        <taxon>Streptophyta</taxon>
        <taxon>Embryophyta</taxon>
        <taxon>Tracheophyta</taxon>
        <taxon>Spermatophyta</taxon>
        <taxon>Magnoliopsida</taxon>
        <taxon>eudicotyledons</taxon>
        <taxon>Gunneridae</taxon>
        <taxon>Pentapetalae</taxon>
        <taxon>rosids</taxon>
        <taxon>fabids</taxon>
        <taxon>Oxalidales</taxon>
        <taxon>Cephalotaceae</taxon>
        <taxon>Cephalotus</taxon>
    </lineage>
</organism>
<name>A0A1Q3DFW5_CEPFO</name>
<reference evidence="3" key="1">
    <citation type="submission" date="2016-04" db="EMBL/GenBank/DDBJ databases">
        <title>Cephalotus genome sequencing.</title>
        <authorList>
            <person name="Fukushima K."/>
            <person name="Hasebe M."/>
            <person name="Fang X."/>
        </authorList>
    </citation>
    <scope>NUCLEOTIDE SEQUENCE [LARGE SCALE GENOMIC DNA]</scope>
    <source>
        <strain evidence="3">cv. St1</strain>
    </source>
</reference>
<dbReference type="EMBL" id="BDDD01007035">
    <property type="protein sequence ID" value="GAV91148.1"/>
    <property type="molecule type" value="Genomic_DNA"/>
</dbReference>
<evidence type="ECO:0000313" key="2">
    <source>
        <dbReference type="EMBL" id="GAV91148.1"/>
    </source>
</evidence>
<dbReference type="Proteomes" id="UP000187406">
    <property type="component" value="Unassembled WGS sequence"/>
</dbReference>
<feature type="signal peptide" evidence="1">
    <location>
        <begin position="1"/>
        <end position="21"/>
    </location>
</feature>
<dbReference type="InParanoid" id="A0A1Q3DFW5"/>
<gene>
    <name evidence="2" type="ORF">CFOL_v3_34547</name>
</gene>
<evidence type="ECO:0000313" key="3">
    <source>
        <dbReference type="Proteomes" id="UP000187406"/>
    </source>
</evidence>
<dbReference type="AlphaFoldDB" id="A0A1Q3DFW5"/>
<proteinExistence type="predicted"/>
<dbReference type="PANTHER" id="PTHR33935">
    <property type="entry name" value="OS10G0148100 PROTEIN"/>
    <property type="match status" value="1"/>
</dbReference>